<protein>
    <recommendedName>
        <fullName evidence="3">Lysophospholipase</fullName>
    </recommendedName>
</protein>
<dbReference type="EMBL" id="AUND01000004">
    <property type="protein sequence ID" value="KEO55110.1"/>
    <property type="molecule type" value="Genomic_DNA"/>
</dbReference>
<sequence>MGENTVNLIKLCVGAEKVEDLIAWQSSRYGSGPAMHVTRMWPKRADEILNGGSLYWVFKGAVLARQRILELSEVMGADGIARCAIVLDREVVRTEALMRRPFQGWRYLKPEDAPRDLPKGRSREDALPRELAVALAEIGLR</sequence>
<name>A0A074JGW0_9RHOB</name>
<dbReference type="RefSeq" id="WP_038074013.1">
    <property type="nucleotide sequence ID" value="NZ_AUND01000004.1"/>
</dbReference>
<organism evidence="1 2">
    <name type="scientific">Thioclava pacifica DSM 10166</name>
    <dbReference type="NCBI Taxonomy" id="1353537"/>
    <lineage>
        <taxon>Bacteria</taxon>
        <taxon>Pseudomonadati</taxon>
        <taxon>Pseudomonadota</taxon>
        <taxon>Alphaproteobacteria</taxon>
        <taxon>Rhodobacterales</taxon>
        <taxon>Paracoccaceae</taxon>
        <taxon>Thioclava</taxon>
    </lineage>
</organism>
<reference evidence="1 2" key="1">
    <citation type="submission" date="2013-07" db="EMBL/GenBank/DDBJ databases">
        <title>Thioclava pacifica DSM 10166 Genome Sequencing.</title>
        <authorList>
            <person name="Lai Q."/>
            <person name="Shao Z."/>
        </authorList>
    </citation>
    <scope>NUCLEOTIDE SEQUENCE [LARGE SCALE GENOMIC DNA]</scope>
    <source>
        <strain evidence="1 2">DSM 10166</strain>
    </source>
</reference>
<dbReference type="OrthoDB" id="9798292at2"/>
<accession>A0A074JGW0</accession>
<dbReference type="InterPro" id="IPR008320">
    <property type="entry name" value="UCP032025"/>
</dbReference>
<evidence type="ECO:0008006" key="3">
    <source>
        <dbReference type="Google" id="ProtNLM"/>
    </source>
</evidence>
<gene>
    <name evidence="1" type="ORF">TP2_16150</name>
</gene>
<dbReference type="AlphaFoldDB" id="A0A074JGW0"/>
<evidence type="ECO:0000313" key="2">
    <source>
        <dbReference type="Proteomes" id="UP000027432"/>
    </source>
</evidence>
<dbReference type="Pfam" id="PF07370">
    <property type="entry name" value="DUF1489"/>
    <property type="match status" value="1"/>
</dbReference>
<dbReference type="Proteomes" id="UP000027432">
    <property type="component" value="Unassembled WGS sequence"/>
</dbReference>
<proteinExistence type="predicted"/>
<dbReference type="PIRSF" id="PIRSF032025">
    <property type="entry name" value="UCP032025"/>
    <property type="match status" value="1"/>
</dbReference>
<evidence type="ECO:0000313" key="1">
    <source>
        <dbReference type="EMBL" id="KEO55110.1"/>
    </source>
</evidence>
<dbReference type="eggNOG" id="COG5458">
    <property type="taxonomic scope" value="Bacteria"/>
</dbReference>
<keyword evidence="2" id="KW-1185">Reference proteome</keyword>
<dbReference type="STRING" id="1353537.TP2_16150"/>
<comment type="caution">
    <text evidence="1">The sequence shown here is derived from an EMBL/GenBank/DDBJ whole genome shotgun (WGS) entry which is preliminary data.</text>
</comment>